<dbReference type="SUPFAM" id="SSF50891">
    <property type="entry name" value="Cyclophilin-like"/>
    <property type="match status" value="1"/>
</dbReference>
<dbReference type="Pfam" id="PF02626">
    <property type="entry name" value="CT_A_B"/>
    <property type="match status" value="1"/>
</dbReference>
<dbReference type="EMBL" id="DXCH01000154">
    <property type="protein sequence ID" value="HIZ07380.1"/>
    <property type="molecule type" value="Genomic_DNA"/>
</dbReference>
<evidence type="ECO:0000313" key="6">
    <source>
        <dbReference type="Proteomes" id="UP000824024"/>
    </source>
</evidence>
<gene>
    <name evidence="5" type="ORF">IAA08_05530</name>
</gene>
<feature type="domain" description="Carboxyltransferase" evidence="4">
    <location>
        <begin position="24"/>
        <end position="302"/>
    </location>
</feature>
<evidence type="ECO:0000256" key="1">
    <source>
        <dbReference type="ARBA" id="ARBA00022741"/>
    </source>
</evidence>
<organism evidence="5 6">
    <name type="scientific">Candidatus Eubacterium avistercoris</name>
    <dbReference type="NCBI Taxonomy" id="2838567"/>
    <lineage>
        <taxon>Bacteria</taxon>
        <taxon>Bacillati</taxon>
        <taxon>Bacillota</taxon>
        <taxon>Clostridia</taxon>
        <taxon>Eubacteriales</taxon>
        <taxon>Eubacteriaceae</taxon>
        <taxon>Eubacterium</taxon>
    </lineage>
</organism>
<dbReference type="InterPro" id="IPR052708">
    <property type="entry name" value="PxpC"/>
</dbReference>
<reference evidence="5" key="1">
    <citation type="journal article" date="2021" name="PeerJ">
        <title>Extensive microbial diversity within the chicken gut microbiome revealed by metagenomics and culture.</title>
        <authorList>
            <person name="Gilroy R."/>
            <person name="Ravi A."/>
            <person name="Getino M."/>
            <person name="Pursley I."/>
            <person name="Horton D.L."/>
            <person name="Alikhan N.F."/>
            <person name="Baker D."/>
            <person name="Gharbi K."/>
            <person name="Hall N."/>
            <person name="Watson M."/>
            <person name="Adriaenssens E.M."/>
            <person name="Foster-Nyarko E."/>
            <person name="Jarju S."/>
            <person name="Secka A."/>
            <person name="Antonio M."/>
            <person name="Oren A."/>
            <person name="Chaudhuri R.R."/>
            <person name="La Ragione R."/>
            <person name="Hildebrand F."/>
            <person name="Pallen M.J."/>
        </authorList>
    </citation>
    <scope>NUCLEOTIDE SEQUENCE</scope>
    <source>
        <strain evidence="5">CHK192-9172</strain>
    </source>
</reference>
<dbReference type="InterPro" id="IPR029000">
    <property type="entry name" value="Cyclophilin-like_dom_sf"/>
</dbReference>
<evidence type="ECO:0000256" key="3">
    <source>
        <dbReference type="ARBA" id="ARBA00022840"/>
    </source>
</evidence>
<dbReference type="SMART" id="SM00797">
    <property type="entry name" value="AHS2"/>
    <property type="match status" value="1"/>
</dbReference>
<dbReference type="InterPro" id="IPR003778">
    <property type="entry name" value="CT_A_B"/>
</dbReference>
<proteinExistence type="predicted"/>
<dbReference type="Gene3D" id="2.40.100.10">
    <property type="entry name" value="Cyclophilin-like"/>
    <property type="match status" value="1"/>
</dbReference>
<name>A0A9D2D2N6_9FIRM</name>
<dbReference type="PANTHER" id="PTHR43309:SF5">
    <property type="entry name" value="5-OXOPROLINASE SUBUNIT C"/>
    <property type="match status" value="1"/>
</dbReference>
<dbReference type="NCBIfam" id="TIGR00724">
    <property type="entry name" value="urea_amlyse_rel"/>
    <property type="match status" value="1"/>
</dbReference>
<keyword evidence="3" id="KW-0067">ATP-binding</keyword>
<dbReference type="AlphaFoldDB" id="A0A9D2D2N6"/>
<dbReference type="GO" id="GO:0016787">
    <property type="term" value="F:hydrolase activity"/>
    <property type="evidence" value="ECO:0007669"/>
    <property type="project" value="UniProtKB-KW"/>
</dbReference>
<dbReference type="PANTHER" id="PTHR43309">
    <property type="entry name" value="5-OXOPROLINASE SUBUNIT C"/>
    <property type="match status" value="1"/>
</dbReference>
<protein>
    <submittedName>
        <fullName evidence="5">Biotin-dependent carboxyltransferase family protein</fullName>
    </submittedName>
</protein>
<sequence>MGIRVLKSGMLTTVQDLGRYGYQSQGFGVSGVMDVRSFKIANLLLDNPENEAVLEFTLVGPTLQFTSETIISITGGDFQPLINGEPAPMYTAVYMSRGDILEFQGARTGSRGYIAFSSYLDIPVVMGSRSTNIKCGIGGFKGRQLMDNDYLGFRIKRRYLPFFLSRHLEPDMFDQEEVTLRVVMGPQDDCFTRQGKETFLNNPYTVTNEFDRMGCRMEGPFIAHKTTADIISDGIAFGAVQVPSHGKPIVLLSDRQTTGGYAKIATVASVDIPKLVQRKTEHKIRFREISVEEAQELMIEETKELNRLRTQIHQPCKEVLDCRLVAKRIAKLFD</sequence>
<reference evidence="5" key="2">
    <citation type="submission" date="2021-04" db="EMBL/GenBank/DDBJ databases">
        <authorList>
            <person name="Gilroy R."/>
        </authorList>
    </citation>
    <scope>NUCLEOTIDE SEQUENCE</scope>
    <source>
        <strain evidence="5">CHK192-9172</strain>
    </source>
</reference>
<evidence type="ECO:0000256" key="2">
    <source>
        <dbReference type="ARBA" id="ARBA00022801"/>
    </source>
</evidence>
<accession>A0A9D2D2N6</accession>
<evidence type="ECO:0000313" key="5">
    <source>
        <dbReference type="EMBL" id="HIZ07380.1"/>
    </source>
</evidence>
<keyword evidence="2" id="KW-0378">Hydrolase</keyword>
<comment type="caution">
    <text evidence="5">The sequence shown here is derived from an EMBL/GenBank/DDBJ whole genome shotgun (WGS) entry which is preliminary data.</text>
</comment>
<keyword evidence="1" id="KW-0547">Nucleotide-binding</keyword>
<evidence type="ECO:0000259" key="4">
    <source>
        <dbReference type="SMART" id="SM00797"/>
    </source>
</evidence>
<dbReference type="Proteomes" id="UP000824024">
    <property type="component" value="Unassembled WGS sequence"/>
</dbReference>
<dbReference type="GO" id="GO:0005524">
    <property type="term" value="F:ATP binding"/>
    <property type="evidence" value="ECO:0007669"/>
    <property type="project" value="UniProtKB-KW"/>
</dbReference>